<dbReference type="EMBL" id="FNUT01000004">
    <property type="protein sequence ID" value="SEG06161.1"/>
    <property type="molecule type" value="Genomic_DNA"/>
</dbReference>
<evidence type="ECO:0000313" key="2">
    <source>
        <dbReference type="Proteomes" id="UP000236731"/>
    </source>
</evidence>
<keyword evidence="2" id="KW-1185">Reference proteome</keyword>
<sequence>MPIMITFLRTPILLLILFTLFLSCSKESNLVPTIEEEEPIKLSMANSTIKAENVMEYTEKGLIFTDKYSLFDSTKVSSGSLARSVDEDMNNTTFTFHPNTDSVSIHGLIYVVSEYKAQLKRIGWQTYNSLIDLKFPYRFENNEFWIELTSHFPKFPEKKWVRVGYGTKENFSVYINYKHAFFAFEPYSVGTSGDYLAFVDPSYALAEREIWQNDYLASLPDWNFKTGGFNETLKLNYGSLLVETIKRYDFNAEENK</sequence>
<organism evidence="1 2">
    <name type="scientific">Sphingobacterium lactis</name>
    <dbReference type="NCBI Taxonomy" id="797291"/>
    <lineage>
        <taxon>Bacteria</taxon>
        <taxon>Pseudomonadati</taxon>
        <taxon>Bacteroidota</taxon>
        <taxon>Sphingobacteriia</taxon>
        <taxon>Sphingobacteriales</taxon>
        <taxon>Sphingobacteriaceae</taxon>
        <taxon>Sphingobacterium</taxon>
    </lineage>
</organism>
<name>A0A1H5X319_9SPHI</name>
<protein>
    <submittedName>
        <fullName evidence="1">Uncharacterized protein</fullName>
    </submittedName>
</protein>
<gene>
    <name evidence="1" type="ORF">SAMN05421877_104251</name>
</gene>
<evidence type="ECO:0000313" key="1">
    <source>
        <dbReference type="EMBL" id="SEG06161.1"/>
    </source>
</evidence>
<proteinExistence type="predicted"/>
<reference evidence="2" key="1">
    <citation type="submission" date="2016-10" db="EMBL/GenBank/DDBJ databases">
        <authorList>
            <person name="Varghese N."/>
            <person name="Submissions S."/>
        </authorList>
    </citation>
    <scope>NUCLEOTIDE SEQUENCE [LARGE SCALE GENOMIC DNA]</scope>
    <source>
        <strain evidence="2">DSM 22361</strain>
    </source>
</reference>
<dbReference type="Proteomes" id="UP000236731">
    <property type="component" value="Unassembled WGS sequence"/>
</dbReference>
<dbReference type="AlphaFoldDB" id="A0A1H5X319"/>
<accession>A0A1H5X319</accession>